<dbReference type="Proteomes" id="UP000234323">
    <property type="component" value="Unassembled WGS sequence"/>
</dbReference>
<accession>A0A2I1HFB1</accession>
<evidence type="ECO:0000313" key="1">
    <source>
        <dbReference type="EMBL" id="PKY57554.1"/>
    </source>
</evidence>
<protein>
    <submittedName>
        <fullName evidence="1">Uncharacterized protein</fullName>
    </submittedName>
</protein>
<gene>
    <name evidence="1" type="ORF">RhiirA4_119986</name>
</gene>
<sequence>MEKYEKRKKITEKNDKNYKSYYVIYENLKILTKPVFNNYLRSRFIGNSIKRLCYFECDTQVFLILQQISTINRPFC</sequence>
<dbReference type="EMBL" id="LLXI01002594">
    <property type="protein sequence ID" value="PKY57554.1"/>
    <property type="molecule type" value="Genomic_DNA"/>
</dbReference>
<name>A0A2I1HFB1_9GLOM</name>
<keyword evidence="2" id="KW-1185">Reference proteome</keyword>
<reference evidence="1 2" key="1">
    <citation type="submission" date="2015-10" db="EMBL/GenBank/DDBJ databases">
        <title>Genome analyses suggest a sexual origin of heterokaryosis in a supposedly ancient asexual fungus.</title>
        <authorList>
            <person name="Ropars J."/>
            <person name="Sedzielewska K."/>
            <person name="Noel J."/>
            <person name="Charron P."/>
            <person name="Farinelli L."/>
            <person name="Marton T."/>
            <person name="Kruger M."/>
            <person name="Pelin A."/>
            <person name="Brachmann A."/>
            <person name="Corradi N."/>
        </authorList>
    </citation>
    <scope>NUCLEOTIDE SEQUENCE [LARGE SCALE GENOMIC DNA]</scope>
    <source>
        <strain evidence="1 2">A4</strain>
    </source>
</reference>
<organism evidence="1 2">
    <name type="scientific">Rhizophagus irregularis</name>
    <dbReference type="NCBI Taxonomy" id="588596"/>
    <lineage>
        <taxon>Eukaryota</taxon>
        <taxon>Fungi</taxon>
        <taxon>Fungi incertae sedis</taxon>
        <taxon>Mucoromycota</taxon>
        <taxon>Glomeromycotina</taxon>
        <taxon>Glomeromycetes</taxon>
        <taxon>Glomerales</taxon>
        <taxon>Glomeraceae</taxon>
        <taxon>Rhizophagus</taxon>
    </lineage>
</organism>
<dbReference type="AlphaFoldDB" id="A0A2I1HFB1"/>
<comment type="caution">
    <text evidence="1">The sequence shown here is derived from an EMBL/GenBank/DDBJ whole genome shotgun (WGS) entry which is preliminary data.</text>
</comment>
<proteinExistence type="predicted"/>
<evidence type="ECO:0000313" key="2">
    <source>
        <dbReference type="Proteomes" id="UP000234323"/>
    </source>
</evidence>